<evidence type="ECO:0000256" key="3">
    <source>
        <dbReference type="ARBA" id="ARBA00023027"/>
    </source>
</evidence>
<dbReference type="NCBIfam" id="NF043037">
    <property type="entry name" value="ThreonDh"/>
    <property type="match status" value="1"/>
</dbReference>
<comment type="caution">
    <text evidence="13">The sequence shown here is derived from an EMBL/GenBank/DDBJ whole genome shotgun (WGS) entry which is preliminary data.</text>
</comment>
<evidence type="ECO:0000256" key="1">
    <source>
        <dbReference type="ARBA" id="ARBA00022857"/>
    </source>
</evidence>
<dbReference type="InterPro" id="IPR050006">
    <property type="entry name" value="LtnD"/>
</dbReference>
<dbReference type="GO" id="GO:0016616">
    <property type="term" value="F:oxidoreductase activity, acting on the CH-OH group of donors, NAD or NADP as acceptor"/>
    <property type="evidence" value="ECO:0007669"/>
    <property type="project" value="InterPro"/>
</dbReference>
<keyword evidence="2" id="KW-0560">Oxidoreductase</keyword>
<comment type="catalytic activity">
    <reaction evidence="9">
        <text>L-threonate + NAD(+) = 2-dehydro-L-erythronate + NADH + H(+)</text>
        <dbReference type="Rhea" id="RHEA:52548"/>
        <dbReference type="ChEBI" id="CHEBI:15378"/>
        <dbReference type="ChEBI" id="CHEBI:57540"/>
        <dbReference type="ChEBI" id="CHEBI:57561"/>
        <dbReference type="ChEBI" id="CHEBI:57945"/>
        <dbReference type="ChEBI" id="CHEBI:136669"/>
        <dbReference type="EC" id="1.1.1.411"/>
    </reaction>
</comment>
<protein>
    <recommendedName>
        <fullName evidence="8">L-threonate dehydrogenase</fullName>
        <ecNumber evidence="7">1.1.1.411</ecNumber>
    </recommendedName>
</protein>
<evidence type="ECO:0000259" key="11">
    <source>
        <dbReference type="Pfam" id="PF03446"/>
    </source>
</evidence>
<dbReference type="Pfam" id="PF14833">
    <property type="entry name" value="NAD_binding_11"/>
    <property type="match status" value="1"/>
</dbReference>
<dbReference type="InterPro" id="IPR029154">
    <property type="entry name" value="HIBADH-like_NADP-bd"/>
</dbReference>
<dbReference type="InterPro" id="IPR008927">
    <property type="entry name" value="6-PGluconate_DH-like_C_sf"/>
</dbReference>
<dbReference type="InterPro" id="IPR036291">
    <property type="entry name" value="NAD(P)-bd_dom_sf"/>
</dbReference>
<evidence type="ECO:0000256" key="5">
    <source>
        <dbReference type="ARBA" id="ARBA00037062"/>
    </source>
</evidence>
<dbReference type="Pfam" id="PF03446">
    <property type="entry name" value="NAD_binding_2"/>
    <property type="match status" value="1"/>
</dbReference>
<keyword evidence="4" id="KW-0119">Carbohydrate metabolism</keyword>
<evidence type="ECO:0000256" key="8">
    <source>
        <dbReference type="ARBA" id="ARBA00039407"/>
    </source>
</evidence>
<name>A0A4V2GIZ7_9GAMM</name>
<organism evidence="13 14">
    <name type="scientific">Spiribacter vilamensis</name>
    <dbReference type="NCBI Taxonomy" id="531306"/>
    <lineage>
        <taxon>Bacteria</taxon>
        <taxon>Pseudomonadati</taxon>
        <taxon>Pseudomonadota</taxon>
        <taxon>Gammaproteobacteria</taxon>
        <taxon>Chromatiales</taxon>
        <taxon>Ectothiorhodospiraceae</taxon>
        <taxon>Spiribacter</taxon>
    </lineage>
</organism>
<dbReference type="GO" id="GO:0051287">
    <property type="term" value="F:NAD binding"/>
    <property type="evidence" value="ECO:0007669"/>
    <property type="project" value="InterPro"/>
</dbReference>
<dbReference type="OrthoDB" id="9786703at2"/>
<dbReference type="PANTHER" id="PTHR43060:SF17">
    <property type="entry name" value="L-THREONATE DEHYDROGENASE"/>
    <property type="match status" value="1"/>
</dbReference>
<dbReference type="PIRSF" id="PIRSF000103">
    <property type="entry name" value="HIBADH"/>
    <property type="match status" value="1"/>
</dbReference>
<evidence type="ECO:0000259" key="12">
    <source>
        <dbReference type="Pfam" id="PF14833"/>
    </source>
</evidence>
<feature type="active site" evidence="10">
    <location>
        <position position="177"/>
    </location>
</feature>
<feature type="domain" description="6-phosphogluconate dehydrogenase NADP-binding" evidence="11">
    <location>
        <begin position="8"/>
        <end position="165"/>
    </location>
</feature>
<evidence type="ECO:0000256" key="7">
    <source>
        <dbReference type="ARBA" id="ARBA00038870"/>
    </source>
</evidence>
<proteinExistence type="inferred from homology"/>
<evidence type="ECO:0000256" key="6">
    <source>
        <dbReference type="ARBA" id="ARBA00037979"/>
    </source>
</evidence>
<evidence type="ECO:0000256" key="9">
    <source>
        <dbReference type="ARBA" id="ARBA00047312"/>
    </source>
</evidence>
<dbReference type="SUPFAM" id="SSF48179">
    <property type="entry name" value="6-phosphogluconate dehydrogenase C-terminal domain-like"/>
    <property type="match status" value="1"/>
</dbReference>
<keyword evidence="3" id="KW-0520">NAD</keyword>
<dbReference type="Gene3D" id="1.10.1040.10">
    <property type="entry name" value="N-(1-d-carboxylethyl)-l-norvaline Dehydrogenase, domain 2"/>
    <property type="match status" value="1"/>
</dbReference>
<dbReference type="InterPro" id="IPR013328">
    <property type="entry name" value="6PGD_dom2"/>
</dbReference>
<dbReference type="Gene3D" id="3.40.50.720">
    <property type="entry name" value="NAD(P)-binding Rossmann-like Domain"/>
    <property type="match status" value="1"/>
</dbReference>
<evidence type="ECO:0000256" key="2">
    <source>
        <dbReference type="ARBA" id="ARBA00023002"/>
    </source>
</evidence>
<dbReference type="Proteomes" id="UP000292298">
    <property type="component" value="Unassembled WGS sequence"/>
</dbReference>
<dbReference type="RefSeq" id="WP_130502649.1">
    <property type="nucleotide sequence ID" value="NZ_SHLI01000001.1"/>
</dbReference>
<dbReference type="EMBL" id="SHLI01000001">
    <property type="protein sequence ID" value="RZU98325.1"/>
    <property type="molecule type" value="Genomic_DNA"/>
</dbReference>
<gene>
    <name evidence="13" type="ORF">EV698_0569</name>
</gene>
<evidence type="ECO:0000313" key="14">
    <source>
        <dbReference type="Proteomes" id="UP000292298"/>
    </source>
</evidence>
<comment type="function">
    <text evidence="5">Catalyzes oxidation of L-threonate to 2-oxo-tetronate. Can use either NAD(+) or NADP(+) as cosubstrate, with a preference for NAD(+).</text>
</comment>
<dbReference type="AlphaFoldDB" id="A0A4V2GIZ7"/>
<feature type="domain" description="3-hydroxyisobutyrate dehydrogenase-like NAD-binding" evidence="12">
    <location>
        <begin position="171"/>
        <end position="291"/>
    </location>
</feature>
<dbReference type="InterPro" id="IPR006115">
    <property type="entry name" value="6PGDH_NADP-bd"/>
</dbReference>
<dbReference type="EC" id="1.1.1.411" evidence="7"/>
<keyword evidence="14" id="KW-1185">Reference proteome</keyword>
<dbReference type="InterPro" id="IPR015815">
    <property type="entry name" value="HIBADH-related"/>
</dbReference>
<dbReference type="PANTHER" id="PTHR43060">
    <property type="entry name" value="3-HYDROXYISOBUTYRATE DEHYDROGENASE-LIKE 1, MITOCHONDRIAL-RELATED"/>
    <property type="match status" value="1"/>
</dbReference>
<sequence length="309" mass="31441">MSEPSSTRVAVIGLGAMGMGTAKALVDAGFSVTGCDVSPGALEQFSDAGGTIARTPAEAARGANVVLLIVVNADQVEQVIFGDDGLVHAALGNDAVVLQNATVPPAFARSLPGRLPDGIEILDAPISGGAVKAREGALSVMASGTPVGFERAEPVLEAMAATVHRLGDHCGPGSSVKLVNQLLAGVHISAAAEAMALGIRMGLDADTIYNVITSSAGNSWMFENRMAHVLAGDYSPRSAVEIFVKDMGIVTETGHDLRFPLPLSAAAQQQFNAASAAGFGREDDCAVIKVYERLAGIALPPAANDAAAV</sequence>
<dbReference type="SUPFAM" id="SSF51735">
    <property type="entry name" value="NAD(P)-binding Rossmann-fold domains"/>
    <property type="match status" value="1"/>
</dbReference>
<dbReference type="GO" id="GO:0050661">
    <property type="term" value="F:NADP binding"/>
    <property type="evidence" value="ECO:0007669"/>
    <property type="project" value="InterPro"/>
</dbReference>
<evidence type="ECO:0000256" key="4">
    <source>
        <dbReference type="ARBA" id="ARBA00023277"/>
    </source>
</evidence>
<keyword evidence="1" id="KW-0521">NADP</keyword>
<comment type="similarity">
    <text evidence="6">Belongs to the HIBADH-related family. L-threonate dehydrogenase subfamily.</text>
</comment>
<accession>A0A4V2GIZ7</accession>
<reference evidence="13 14" key="1">
    <citation type="submission" date="2019-02" db="EMBL/GenBank/DDBJ databases">
        <title>Genomic Encyclopedia of Type Strains, Phase IV (KMG-IV): sequencing the most valuable type-strain genomes for metagenomic binning, comparative biology and taxonomic classification.</title>
        <authorList>
            <person name="Goeker M."/>
        </authorList>
    </citation>
    <scope>NUCLEOTIDE SEQUENCE [LARGE SCALE GENOMIC DNA]</scope>
    <source>
        <strain evidence="13 14">DSM 21056</strain>
    </source>
</reference>
<evidence type="ECO:0000256" key="10">
    <source>
        <dbReference type="PIRSR" id="PIRSR000103-1"/>
    </source>
</evidence>
<evidence type="ECO:0000313" key="13">
    <source>
        <dbReference type="EMBL" id="RZU98325.1"/>
    </source>
</evidence>